<proteinExistence type="predicted"/>
<protein>
    <submittedName>
        <fullName evidence="2">DUF3794 domain-containing protein</fullName>
    </submittedName>
</protein>
<sequence length="226" mass="24988">MANEIIGGFPPIPPIPQPNKTLQVPVIIGWGEKQKLVVKEITVGKACGDKPRTDIGLGPAPGPEPCLPAAIFRIVDVDKEVVITKTKLVPRIESEIPTCSPVKEYWSKIIVNGYVDKNIIYKTITCHTKDDVMGGLNQITTRVYFSTFIEVKSKEPVKETDKAEIVSAIVEGEDEELLDPNPVDKHAPEWAVTYNKLLEKMLIRITAKVVRVEHVTVKPESTPCEG</sequence>
<evidence type="ECO:0000313" key="3">
    <source>
        <dbReference type="Proteomes" id="UP000306409"/>
    </source>
</evidence>
<accession>A0A4U7J8X4</accession>
<dbReference type="Pfam" id="PF12673">
    <property type="entry name" value="SipL"/>
    <property type="match status" value="1"/>
</dbReference>
<dbReference type="OrthoDB" id="1935317at2"/>
<dbReference type="EMBL" id="CP061336">
    <property type="protein sequence ID" value="QNU66840.1"/>
    <property type="molecule type" value="Genomic_DNA"/>
</dbReference>
<dbReference type="AlphaFoldDB" id="A0A4U7J8X4"/>
<gene>
    <name evidence="2" type="ORF">EHE19_018755</name>
</gene>
<feature type="domain" description="SipL SPOCS" evidence="1">
    <location>
        <begin position="71"/>
        <end position="153"/>
    </location>
</feature>
<dbReference type="KEGG" id="rher:EHE19_018755"/>
<dbReference type="RefSeq" id="WP_137698807.1">
    <property type="nucleotide sequence ID" value="NZ_CP061336.1"/>
</dbReference>
<evidence type="ECO:0000259" key="1">
    <source>
        <dbReference type="Pfam" id="PF12673"/>
    </source>
</evidence>
<evidence type="ECO:0000313" key="2">
    <source>
        <dbReference type="EMBL" id="QNU66840.1"/>
    </source>
</evidence>
<name>A0A4U7J8X4_9FIRM</name>
<dbReference type="InterPro" id="IPR024300">
    <property type="entry name" value="SipL_SPOCS_dom"/>
</dbReference>
<dbReference type="Proteomes" id="UP000306409">
    <property type="component" value="Chromosome"/>
</dbReference>
<organism evidence="2 3">
    <name type="scientific">Ruminiclostridium herbifermentans</name>
    <dbReference type="NCBI Taxonomy" id="2488810"/>
    <lineage>
        <taxon>Bacteria</taxon>
        <taxon>Bacillati</taxon>
        <taxon>Bacillota</taxon>
        <taxon>Clostridia</taxon>
        <taxon>Eubacteriales</taxon>
        <taxon>Oscillospiraceae</taxon>
        <taxon>Ruminiclostridium</taxon>
    </lineage>
</organism>
<reference evidence="2 3" key="1">
    <citation type="submission" date="2020-09" db="EMBL/GenBank/DDBJ databases">
        <title>Characterization and genome sequencing of Ruminiclostridium sp. nov. MA18.</title>
        <authorList>
            <person name="Rettenmaier R."/>
            <person name="Kowollik M.-L."/>
            <person name="Liebl W."/>
            <person name="Zverlov V."/>
        </authorList>
    </citation>
    <scope>NUCLEOTIDE SEQUENCE [LARGE SCALE GENOMIC DNA]</scope>
    <source>
        <strain evidence="2 3">MA18</strain>
    </source>
</reference>
<keyword evidence="3" id="KW-1185">Reference proteome</keyword>